<accession>A0A067KJT9</accession>
<gene>
    <name evidence="2" type="ORF">JCGZ_08661</name>
</gene>
<dbReference type="Proteomes" id="UP000027138">
    <property type="component" value="Unassembled WGS sequence"/>
</dbReference>
<name>A0A067KJT9_JATCU</name>
<sequence length="268" mass="30732">MALKRIQSRRDERTTSSLHQLDPAFYKKIISRNSSARHSRQNSIYCSPIAVPFVWEIQPGKPRNVANHSASIRFPPTIHNLSTSMSFIPPSKGFLNNIKRVKKTESVEVELPPVVQSSNIPKPNLIEKAKTYFFKKVKKIKNMKIGLPPATQGLKMPTPNVTPQLAKAYFFNKIKKLHKVKKIQLRGRKKKNISHEIKDETNDSDDDFQLYFDCNDDFTSFSTPNNSISLPTPPSFPPRRLSPKISATKSTKILDFWRLRKRSSKRGM</sequence>
<reference evidence="2 3" key="1">
    <citation type="journal article" date="2014" name="PLoS ONE">
        <title>Global Analysis of Gene Expression Profiles in Physic Nut (Jatropha curcas L.) Seedlings Exposed to Salt Stress.</title>
        <authorList>
            <person name="Zhang L."/>
            <person name="Zhang C."/>
            <person name="Wu P."/>
            <person name="Chen Y."/>
            <person name="Li M."/>
            <person name="Jiang H."/>
            <person name="Wu G."/>
        </authorList>
    </citation>
    <scope>NUCLEOTIDE SEQUENCE [LARGE SCALE GENOMIC DNA]</scope>
    <source>
        <strain evidence="3">cv. GZQX0401</strain>
        <tissue evidence="2">Young leaves</tissue>
    </source>
</reference>
<proteinExistence type="predicted"/>
<dbReference type="AlphaFoldDB" id="A0A067KJT9"/>
<organism evidence="2 3">
    <name type="scientific">Jatropha curcas</name>
    <name type="common">Barbados nut</name>
    <dbReference type="NCBI Taxonomy" id="180498"/>
    <lineage>
        <taxon>Eukaryota</taxon>
        <taxon>Viridiplantae</taxon>
        <taxon>Streptophyta</taxon>
        <taxon>Embryophyta</taxon>
        <taxon>Tracheophyta</taxon>
        <taxon>Spermatophyta</taxon>
        <taxon>Magnoliopsida</taxon>
        <taxon>eudicotyledons</taxon>
        <taxon>Gunneridae</taxon>
        <taxon>Pentapetalae</taxon>
        <taxon>rosids</taxon>
        <taxon>fabids</taxon>
        <taxon>Malpighiales</taxon>
        <taxon>Euphorbiaceae</taxon>
        <taxon>Crotonoideae</taxon>
        <taxon>Jatropheae</taxon>
        <taxon>Jatropha</taxon>
    </lineage>
</organism>
<dbReference type="EMBL" id="KK914437">
    <property type="protein sequence ID" value="KDP36392.1"/>
    <property type="molecule type" value="Genomic_DNA"/>
</dbReference>
<dbReference type="InterPro" id="IPR007789">
    <property type="entry name" value="DUF688"/>
</dbReference>
<evidence type="ECO:0000256" key="1">
    <source>
        <dbReference type="SAM" id="MobiDB-lite"/>
    </source>
</evidence>
<protein>
    <submittedName>
        <fullName evidence="2">Uncharacterized protein</fullName>
    </submittedName>
</protein>
<evidence type="ECO:0000313" key="3">
    <source>
        <dbReference type="Proteomes" id="UP000027138"/>
    </source>
</evidence>
<dbReference type="Pfam" id="PF05097">
    <property type="entry name" value="DUF688"/>
    <property type="match status" value="1"/>
</dbReference>
<feature type="region of interest" description="Disordered" evidence="1">
    <location>
        <begin position="224"/>
        <end position="243"/>
    </location>
</feature>
<keyword evidence="3" id="KW-1185">Reference proteome</keyword>
<dbReference type="OrthoDB" id="1684445at2759"/>
<evidence type="ECO:0000313" key="2">
    <source>
        <dbReference type="EMBL" id="KDP36392.1"/>
    </source>
</evidence>